<dbReference type="AlphaFoldDB" id="A0A518B3T2"/>
<evidence type="ECO:0000313" key="2">
    <source>
        <dbReference type="Proteomes" id="UP000317093"/>
    </source>
</evidence>
<accession>A0A518B3T2</accession>
<proteinExistence type="predicted"/>
<name>A0A518B3T2_9BACT</name>
<dbReference type="SUPFAM" id="SSF53649">
    <property type="entry name" value="Alkaline phosphatase-like"/>
    <property type="match status" value="1"/>
</dbReference>
<dbReference type="EMBL" id="CP036279">
    <property type="protein sequence ID" value="QDU61604.1"/>
    <property type="molecule type" value="Genomic_DNA"/>
</dbReference>
<dbReference type="InterPro" id="IPR002591">
    <property type="entry name" value="Phosphodiest/P_Trfase"/>
</dbReference>
<protein>
    <submittedName>
        <fullName evidence="1">Type I phosphodiesterase / nucleotide pyrophosphatase</fullName>
    </submittedName>
</protein>
<sequence length="461" mass="51236">MPPASKVMVIGLDCAAPELVFDRFAGQLPHLDALRERSRWGKLESVTPPITVPAWACMMTGKDPGRLGIYGFRNRTSHAYDDLKTANSESIKERTLWDLLGSLGLKSILVGVPPSYPVLPVKGIRLGCFLTPGTDGNDWAYPPAIVEELNESAGGYAVDVADFRSPEKDRLLSDIFELNHRQFDAAEYLLANKPWDFFMMVNIAVDRMHHAFWSYFDQGHRKYQPGNPYEGKMLDFYKEVDERIGRLLEHADDSTAVLIVSDHGAKRIDGGICINEWLIKEGLLTLKGPIPDEPTPYAKIGVDWSNTKAWGEGGYYARVFVNLKGREPEGQVEPEEYDAFRNDLATKLAAIPDDQGQPIPTSVYKPEELYPEVNNIAPDLLAHFGALHWRSIGTVGHGGIHTLENDTGPDDANHAEFGIYVLSGPGVEPQHADGHLLQIAPTLLRVMGKRVPKDMRSEPMV</sequence>
<dbReference type="Pfam" id="PF01663">
    <property type="entry name" value="Phosphodiest"/>
    <property type="match status" value="1"/>
</dbReference>
<evidence type="ECO:0000313" key="1">
    <source>
        <dbReference type="EMBL" id="QDU61604.1"/>
    </source>
</evidence>
<gene>
    <name evidence="1" type="ORF">Pan216_24650</name>
</gene>
<reference evidence="1 2" key="1">
    <citation type="submission" date="2019-02" db="EMBL/GenBank/DDBJ databases">
        <title>Deep-cultivation of Planctomycetes and their phenomic and genomic characterization uncovers novel biology.</title>
        <authorList>
            <person name="Wiegand S."/>
            <person name="Jogler M."/>
            <person name="Boedeker C."/>
            <person name="Pinto D."/>
            <person name="Vollmers J."/>
            <person name="Rivas-Marin E."/>
            <person name="Kohn T."/>
            <person name="Peeters S.H."/>
            <person name="Heuer A."/>
            <person name="Rast P."/>
            <person name="Oberbeckmann S."/>
            <person name="Bunk B."/>
            <person name="Jeske O."/>
            <person name="Meyerdierks A."/>
            <person name="Storesund J.E."/>
            <person name="Kallscheuer N."/>
            <person name="Luecker S."/>
            <person name="Lage O.M."/>
            <person name="Pohl T."/>
            <person name="Merkel B.J."/>
            <person name="Hornburger P."/>
            <person name="Mueller R.-W."/>
            <person name="Bruemmer F."/>
            <person name="Labrenz M."/>
            <person name="Spormann A.M."/>
            <person name="Op den Camp H."/>
            <person name="Overmann J."/>
            <person name="Amann R."/>
            <person name="Jetten M.S.M."/>
            <person name="Mascher T."/>
            <person name="Medema M.H."/>
            <person name="Devos D.P."/>
            <person name="Kaster A.-K."/>
            <person name="Ovreas L."/>
            <person name="Rohde M."/>
            <person name="Galperin M.Y."/>
            <person name="Jogler C."/>
        </authorList>
    </citation>
    <scope>NUCLEOTIDE SEQUENCE [LARGE SCALE GENOMIC DNA]</scope>
    <source>
        <strain evidence="1 2">Pan216</strain>
    </source>
</reference>
<dbReference type="RefSeq" id="WP_145258174.1">
    <property type="nucleotide sequence ID" value="NZ_CP036279.1"/>
</dbReference>
<dbReference type="PANTHER" id="PTHR10151:SF120">
    <property type="entry name" value="BIS(5'-ADENOSYL)-TRIPHOSPHATASE"/>
    <property type="match status" value="1"/>
</dbReference>
<dbReference type="PANTHER" id="PTHR10151">
    <property type="entry name" value="ECTONUCLEOTIDE PYROPHOSPHATASE/PHOSPHODIESTERASE"/>
    <property type="match status" value="1"/>
</dbReference>
<dbReference type="KEGG" id="knv:Pan216_24650"/>
<dbReference type="OrthoDB" id="228738at2"/>
<organism evidence="1 2">
    <name type="scientific">Kolteria novifilia</name>
    <dbReference type="NCBI Taxonomy" id="2527975"/>
    <lineage>
        <taxon>Bacteria</taxon>
        <taxon>Pseudomonadati</taxon>
        <taxon>Planctomycetota</taxon>
        <taxon>Planctomycetia</taxon>
        <taxon>Kolteriales</taxon>
        <taxon>Kolteriaceae</taxon>
        <taxon>Kolteria</taxon>
    </lineage>
</organism>
<dbReference type="Proteomes" id="UP000317093">
    <property type="component" value="Chromosome"/>
</dbReference>
<dbReference type="InterPro" id="IPR017850">
    <property type="entry name" value="Alkaline_phosphatase_core_sf"/>
</dbReference>
<dbReference type="GO" id="GO:0016787">
    <property type="term" value="F:hydrolase activity"/>
    <property type="evidence" value="ECO:0007669"/>
    <property type="project" value="UniProtKB-ARBA"/>
</dbReference>
<dbReference type="Gene3D" id="3.40.720.10">
    <property type="entry name" value="Alkaline Phosphatase, subunit A"/>
    <property type="match status" value="1"/>
</dbReference>
<keyword evidence="2" id="KW-1185">Reference proteome</keyword>